<evidence type="ECO:0000256" key="5">
    <source>
        <dbReference type="ARBA" id="ARBA00022801"/>
    </source>
</evidence>
<dbReference type="GO" id="GO:0005737">
    <property type="term" value="C:cytoplasm"/>
    <property type="evidence" value="ECO:0007669"/>
    <property type="project" value="TreeGrafter"/>
</dbReference>
<evidence type="ECO:0000256" key="8">
    <source>
        <dbReference type="RuleBase" id="RU366003"/>
    </source>
</evidence>
<dbReference type="NCBIfam" id="TIGR01856">
    <property type="entry name" value="hisJ_fam"/>
    <property type="match status" value="1"/>
</dbReference>
<reference evidence="10 11" key="1">
    <citation type="submission" date="2017-04" db="EMBL/GenBank/DDBJ databases">
        <authorList>
            <person name="Afonso C.L."/>
            <person name="Miller P.J."/>
            <person name="Scott M.A."/>
            <person name="Spackman E."/>
            <person name="Goraichik I."/>
            <person name="Dimitrov K.M."/>
            <person name="Suarez D.L."/>
            <person name="Swayne D.E."/>
        </authorList>
    </citation>
    <scope>NUCLEOTIDE SEQUENCE [LARGE SCALE GENOMIC DNA]</scope>
    <source>
        <strain evidence="10 11">DSM 5090</strain>
    </source>
</reference>
<dbReference type="GO" id="GO:0004401">
    <property type="term" value="F:histidinol-phosphatase activity"/>
    <property type="evidence" value="ECO:0007669"/>
    <property type="project" value="UniProtKB-UniRule"/>
</dbReference>
<dbReference type="InterPro" id="IPR004013">
    <property type="entry name" value="PHP_dom"/>
</dbReference>
<dbReference type="EMBL" id="FWXI01000032">
    <property type="protein sequence ID" value="SMD13751.1"/>
    <property type="molecule type" value="Genomic_DNA"/>
</dbReference>
<keyword evidence="5 8" id="KW-0378">Hydrolase</keyword>
<evidence type="ECO:0000259" key="9">
    <source>
        <dbReference type="Pfam" id="PF02811"/>
    </source>
</evidence>
<dbReference type="InterPro" id="IPR016195">
    <property type="entry name" value="Pol/histidinol_Pase-like"/>
</dbReference>
<dbReference type="SUPFAM" id="SSF89550">
    <property type="entry name" value="PHP domain-like"/>
    <property type="match status" value="1"/>
</dbReference>
<dbReference type="PANTHER" id="PTHR21039">
    <property type="entry name" value="HISTIDINOL PHOSPHATASE-RELATED"/>
    <property type="match status" value="1"/>
</dbReference>
<evidence type="ECO:0000256" key="7">
    <source>
        <dbReference type="ARBA" id="ARBA00049158"/>
    </source>
</evidence>
<evidence type="ECO:0000313" key="10">
    <source>
        <dbReference type="EMBL" id="SMD13751.1"/>
    </source>
</evidence>
<dbReference type="UniPathway" id="UPA00031">
    <property type="reaction ID" value="UER00013"/>
</dbReference>
<organism evidence="10 11">
    <name type="scientific">Sporomusa malonica</name>
    <dbReference type="NCBI Taxonomy" id="112901"/>
    <lineage>
        <taxon>Bacteria</taxon>
        <taxon>Bacillati</taxon>
        <taxon>Bacillota</taxon>
        <taxon>Negativicutes</taxon>
        <taxon>Selenomonadales</taxon>
        <taxon>Sporomusaceae</taxon>
        <taxon>Sporomusa</taxon>
    </lineage>
</organism>
<comment type="similarity">
    <text evidence="2 8">Belongs to the PHP hydrolase family. HisK subfamily.</text>
</comment>
<proteinExistence type="inferred from homology"/>
<dbReference type="PANTHER" id="PTHR21039:SF0">
    <property type="entry name" value="HISTIDINOL-PHOSPHATASE"/>
    <property type="match status" value="1"/>
</dbReference>
<evidence type="ECO:0000313" key="11">
    <source>
        <dbReference type="Proteomes" id="UP000192738"/>
    </source>
</evidence>
<gene>
    <name evidence="10" type="ORF">SAMN04488500_1329</name>
</gene>
<dbReference type="RefSeq" id="WP_084578279.1">
    <property type="nucleotide sequence ID" value="NZ_CP155572.1"/>
</dbReference>
<keyword evidence="11" id="KW-1185">Reference proteome</keyword>
<evidence type="ECO:0000256" key="1">
    <source>
        <dbReference type="ARBA" id="ARBA00004970"/>
    </source>
</evidence>
<name>A0A1W2EVN1_9FIRM</name>
<dbReference type="Pfam" id="PF02811">
    <property type="entry name" value="PHP"/>
    <property type="match status" value="1"/>
</dbReference>
<evidence type="ECO:0000256" key="2">
    <source>
        <dbReference type="ARBA" id="ARBA00009152"/>
    </source>
</evidence>
<feature type="domain" description="PHP" evidence="9">
    <location>
        <begin position="4"/>
        <end position="186"/>
    </location>
</feature>
<dbReference type="AlphaFoldDB" id="A0A1W2EVN1"/>
<evidence type="ECO:0000256" key="6">
    <source>
        <dbReference type="ARBA" id="ARBA00023102"/>
    </source>
</evidence>
<protein>
    <recommendedName>
        <fullName evidence="3 8">Histidinol-phosphatase</fullName>
        <shortName evidence="8">HolPase</shortName>
        <ecNumber evidence="3 8">3.1.3.15</ecNumber>
    </recommendedName>
</protein>
<sequence length="255" mass="29938">MLFDTHIHTRHSDDSDMAIETAISRAAELGLGITITEHIDLAHPEPDVPLDVEQYFKDYTKYRSDKLLLGIEVGMRTECLEDNRHIINNYLFDFVLGSMHFVDNIEIYQEAFYRSRTKHDTYRRYFEAMLDCLKCYDFVDSLGHIDYISRYARYDDPELYYHEFSDWIDAILKTAAQKEKAMEINTRRLTSPEAAARLFPIYERFYELGGRMVTIGSDAHKPENIGSNLSLAQDMAEACKLRVVYFKQRKPEWGR</sequence>
<dbReference type="EC" id="3.1.3.15" evidence="3 8"/>
<evidence type="ECO:0000256" key="3">
    <source>
        <dbReference type="ARBA" id="ARBA00013085"/>
    </source>
</evidence>
<dbReference type="InterPro" id="IPR010140">
    <property type="entry name" value="Histidinol_P_phosphatase_HisJ"/>
</dbReference>
<dbReference type="Gene3D" id="3.20.20.140">
    <property type="entry name" value="Metal-dependent hydrolases"/>
    <property type="match status" value="1"/>
</dbReference>
<dbReference type="NCBIfam" id="NF004086">
    <property type="entry name" value="PRK05588.1"/>
    <property type="match status" value="1"/>
</dbReference>
<dbReference type="OrthoDB" id="9775255at2"/>
<dbReference type="GO" id="GO:0000105">
    <property type="term" value="P:L-histidine biosynthetic process"/>
    <property type="evidence" value="ECO:0007669"/>
    <property type="project" value="UniProtKB-UniRule"/>
</dbReference>
<dbReference type="Proteomes" id="UP000192738">
    <property type="component" value="Unassembled WGS sequence"/>
</dbReference>
<accession>A0A1W2EVN1</accession>
<keyword evidence="4 8" id="KW-0028">Amino-acid biosynthesis</keyword>
<evidence type="ECO:0000256" key="4">
    <source>
        <dbReference type="ARBA" id="ARBA00022605"/>
    </source>
</evidence>
<comment type="pathway">
    <text evidence="1 8">Amino-acid biosynthesis; L-histidine biosynthesis; L-histidine from 5-phospho-alpha-D-ribose 1-diphosphate: step 8/9.</text>
</comment>
<keyword evidence="6 8" id="KW-0368">Histidine biosynthesis</keyword>
<dbReference type="STRING" id="112901.SAMN04488500_1329"/>
<comment type="catalytic activity">
    <reaction evidence="7 8">
        <text>L-histidinol phosphate + H2O = L-histidinol + phosphate</text>
        <dbReference type="Rhea" id="RHEA:14465"/>
        <dbReference type="ChEBI" id="CHEBI:15377"/>
        <dbReference type="ChEBI" id="CHEBI:43474"/>
        <dbReference type="ChEBI" id="CHEBI:57699"/>
        <dbReference type="ChEBI" id="CHEBI:57980"/>
        <dbReference type="EC" id="3.1.3.15"/>
    </reaction>
</comment>